<name>A0A0D0E2Y5_9AGAM</name>
<dbReference type="EMBL" id="KN824893">
    <property type="protein sequence ID" value="KIK98411.1"/>
    <property type="molecule type" value="Genomic_DNA"/>
</dbReference>
<gene>
    <name evidence="1" type="ORF">PAXRUDRAFT_24198</name>
</gene>
<dbReference type="AlphaFoldDB" id="A0A0D0E2Y5"/>
<proteinExistence type="predicted"/>
<organism evidence="1 2">
    <name type="scientific">Paxillus rubicundulus Ve08.2h10</name>
    <dbReference type="NCBI Taxonomy" id="930991"/>
    <lineage>
        <taxon>Eukaryota</taxon>
        <taxon>Fungi</taxon>
        <taxon>Dikarya</taxon>
        <taxon>Basidiomycota</taxon>
        <taxon>Agaricomycotina</taxon>
        <taxon>Agaricomycetes</taxon>
        <taxon>Agaricomycetidae</taxon>
        <taxon>Boletales</taxon>
        <taxon>Paxilineae</taxon>
        <taxon>Paxillaceae</taxon>
        <taxon>Paxillus</taxon>
    </lineage>
</organism>
<protein>
    <submittedName>
        <fullName evidence="1">Uncharacterized protein</fullName>
    </submittedName>
</protein>
<dbReference type="OrthoDB" id="2369050at2759"/>
<accession>A0A0D0E2Y5</accession>
<dbReference type="InParanoid" id="A0A0D0E2Y5"/>
<dbReference type="Proteomes" id="UP000054538">
    <property type="component" value="Unassembled WGS sequence"/>
</dbReference>
<reference evidence="1 2" key="1">
    <citation type="submission" date="2014-04" db="EMBL/GenBank/DDBJ databases">
        <authorList>
            <consortium name="DOE Joint Genome Institute"/>
            <person name="Kuo A."/>
            <person name="Kohler A."/>
            <person name="Jargeat P."/>
            <person name="Nagy L.G."/>
            <person name="Floudas D."/>
            <person name="Copeland A."/>
            <person name="Barry K.W."/>
            <person name="Cichocki N."/>
            <person name="Veneault-Fourrey C."/>
            <person name="LaButti K."/>
            <person name="Lindquist E.A."/>
            <person name="Lipzen A."/>
            <person name="Lundell T."/>
            <person name="Morin E."/>
            <person name="Murat C."/>
            <person name="Sun H."/>
            <person name="Tunlid A."/>
            <person name="Henrissat B."/>
            <person name="Grigoriev I.V."/>
            <person name="Hibbett D.S."/>
            <person name="Martin F."/>
            <person name="Nordberg H.P."/>
            <person name="Cantor M.N."/>
            <person name="Hua S.X."/>
        </authorList>
    </citation>
    <scope>NUCLEOTIDE SEQUENCE [LARGE SCALE GENOMIC DNA]</scope>
    <source>
        <strain evidence="1 2">Ve08.2h10</strain>
    </source>
</reference>
<evidence type="ECO:0000313" key="1">
    <source>
        <dbReference type="EMBL" id="KIK98411.1"/>
    </source>
</evidence>
<dbReference type="HOGENOM" id="CLU_844946_0_0_1"/>
<evidence type="ECO:0000313" key="2">
    <source>
        <dbReference type="Proteomes" id="UP000054538"/>
    </source>
</evidence>
<sequence>MYKTLMVDIILAAKRRNKKNTIGALDIGVEQTIAVIMLSAALGDATDSGDESPVVLIDQQLVNKLGLHICNLKKPLPVSVAMLGKKKQELSLSQYVKLSCMSLDLHYRLHTVRAVVTPNLCSLLLLGDPFPEHNKIVIDHELQACIAKDQNYDLLNPSHVMQQKPRALCEDLPRLYDFKKVVVAELNHILLEYKEIVDKSCDAVKEVVVVANIEAMIASLACKNELKERQCVLEDFSKCNDTVKGEFSDCFPDDILHNDSLPSDILFHVQHKDTEKIIQDLMTARKSITMPGKY</sequence>
<keyword evidence="2" id="KW-1185">Reference proteome</keyword>
<reference evidence="2" key="2">
    <citation type="submission" date="2015-01" db="EMBL/GenBank/DDBJ databases">
        <title>Evolutionary Origins and Diversification of the Mycorrhizal Mutualists.</title>
        <authorList>
            <consortium name="DOE Joint Genome Institute"/>
            <consortium name="Mycorrhizal Genomics Consortium"/>
            <person name="Kohler A."/>
            <person name="Kuo A."/>
            <person name="Nagy L.G."/>
            <person name="Floudas D."/>
            <person name="Copeland A."/>
            <person name="Barry K.W."/>
            <person name="Cichocki N."/>
            <person name="Veneault-Fourrey C."/>
            <person name="LaButti K."/>
            <person name="Lindquist E.A."/>
            <person name="Lipzen A."/>
            <person name="Lundell T."/>
            <person name="Morin E."/>
            <person name="Murat C."/>
            <person name="Riley R."/>
            <person name="Ohm R."/>
            <person name="Sun H."/>
            <person name="Tunlid A."/>
            <person name="Henrissat B."/>
            <person name="Grigoriev I.V."/>
            <person name="Hibbett D.S."/>
            <person name="Martin F."/>
        </authorList>
    </citation>
    <scope>NUCLEOTIDE SEQUENCE [LARGE SCALE GENOMIC DNA]</scope>
    <source>
        <strain evidence="2">Ve08.2h10</strain>
    </source>
</reference>
<dbReference type="STRING" id="930991.A0A0D0E2Y5"/>